<dbReference type="InterPro" id="IPR010359">
    <property type="entry name" value="IrrE_HExxH"/>
</dbReference>
<dbReference type="PANTHER" id="PTHR43236:SF2">
    <property type="entry name" value="BLL0069 PROTEIN"/>
    <property type="match status" value="1"/>
</dbReference>
<geneLocation type="plasmid" evidence="2 3">
    <name>unnamed1</name>
</geneLocation>
<sequence length="261" mass="29730">MRPSPAETLLQELGVTDPAEIDLEAVAYHVNAKVRYRRLDGCEARIVGTADRAIITINQDSQWRRKRFSIAHELGHWHHHRGRCLACRVDEYRPRTGVSPERIADGYAADLLMPGYLFRPLAQAQKKLNFTAIKALADAFDSSQTATAIRLVETDHTPSMLVCHGPKGRKWFVRSPSVPDRWFPQDTLDAESYAFGIQFGLDPDNPMLRKIGADAWFERAGSDRFEIQEQTIRVGPEETLTLLVFCDAAMLEEQDYRGYRR</sequence>
<reference evidence="2 3" key="1">
    <citation type="submission" date="2023-04" db="EMBL/GenBank/DDBJ databases">
        <title>YMD61, complete Genome.</title>
        <authorList>
            <person name="Zhang J."/>
        </authorList>
    </citation>
    <scope>NUCLEOTIDE SEQUENCE [LARGE SCALE GENOMIC DNA]</scope>
    <source>
        <strain evidence="2 3">YMD61</strain>
        <plasmid evidence="2 3">unnamed1</plasmid>
    </source>
</reference>
<gene>
    <name evidence="2" type="ORF">QF092_18810</name>
</gene>
<organism evidence="2 3">
    <name type="scientific">Fuscovulum ytuae</name>
    <dbReference type="NCBI Taxonomy" id="3042299"/>
    <lineage>
        <taxon>Bacteria</taxon>
        <taxon>Pseudomonadati</taxon>
        <taxon>Pseudomonadota</taxon>
        <taxon>Alphaproteobacteria</taxon>
        <taxon>Rhodobacterales</taxon>
        <taxon>Paracoccaceae</taxon>
        <taxon>Fuscovulum</taxon>
    </lineage>
</organism>
<name>A0ABY8QBN6_9RHOB</name>
<dbReference type="RefSeq" id="WP_281470329.1">
    <property type="nucleotide sequence ID" value="NZ_CP124536.1"/>
</dbReference>
<evidence type="ECO:0000259" key="1">
    <source>
        <dbReference type="Pfam" id="PF06114"/>
    </source>
</evidence>
<accession>A0ABY8QBN6</accession>
<proteinExistence type="predicted"/>
<dbReference type="Gene3D" id="1.10.10.2910">
    <property type="match status" value="1"/>
</dbReference>
<evidence type="ECO:0000313" key="2">
    <source>
        <dbReference type="EMBL" id="WGV18268.1"/>
    </source>
</evidence>
<protein>
    <submittedName>
        <fullName evidence="2">ImmA/IrrE family metallo-endopeptidase</fullName>
    </submittedName>
</protein>
<keyword evidence="3" id="KW-1185">Reference proteome</keyword>
<dbReference type="EMBL" id="CP124536">
    <property type="protein sequence ID" value="WGV18268.1"/>
    <property type="molecule type" value="Genomic_DNA"/>
</dbReference>
<keyword evidence="2" id="KW-0614">Plasmid</keyword>
<feature type="domain" description="IrrE N-terminal-like" evidence="1">
    <location>
        <begin position="33"/>
        <end position="151"/>
    </location>
</feature>
<dbReference type="InterPro" id="IPR052345">
    <property type="entry name" value="Rad_response_metalloprotease"/>
</dbReference>
<dbReference type="Proteomes" id="UP001230978">
    <property type="component" value="Plasmid unnamed1"/>
</dbReference>
<dbReference type="Pfam" id="PF06114">
    <property type="entry name" value="Peptidase_M78"/>
    <property type="match status" value="1"/>
</dbReference>
<dbReference type="PANTHER" id="PTHR43236">
    <property type="entry name" value="ANTITOXIN HIGA1"/>
    <property type="match status" value="1"/>
</dbReference>
<evidence type="ECO:0000313" key="3">
    <source>
        <dbReference type="Proteomes" id="UP001230978"/>
    </source>
</evidence>